<protein>
    <submittedName>
        <fullName evidence="7">Integrase</fullName>
    </submittedName>
</protein>
<dbReference type="Gene3D" id="1.10.443.10">
    <property type="entry name" value="Intergrase catalytic core"/>
    <property type="match status" value="1"/>
</dbReference>
<accession>A0A061AA06</accession>
<dbReference type="PANTHER" id="PTHR30349">
    <property type="entry name" value="PHAGE INTEGRASE-RELATED"/>
    <property type="match status" value="1"/>
</dbReference>
<dbReference type="Proteomes" id="UP000032434">
    <property type="component" value="Chromosome 1"/>
</dbReference>
<dbReference type="GO" id="GO:0015074">
    <property type="term" value="P:DNA integration"/>
    <property type="evidence" value="ECO:0007669"/>
    <property type="project" value="InterPro"/>
</dbReference>
<evidence type="ECO:0000256" key="4">
    <source>
        <dbReference type="PROSITE-ProRule" id="PRU01248"/>
    </source>
</evidence>
<evidence type="ECO:0000256" key="2">
    <source>
        <dbReference type="ARBA" id="ARBA00023125"/>
    </source>
</evidence>
<dbReference type="InParanoid" id="A0A061AA06"/>
<evidence type="ECO:0000313" key="8">
    <source>
        <dbReference type="Proteomes" id="UP000032434"/>
    </source>
</evidence>
<gene>
    <name evidence="7" type="ORF">Aocu_01310</name>
</gene>
<dbReference type="EMBL" id="LK028559">
    <property type="protein sequence ID" value="CDR30204.1"/>
    <property type="molecule type" value="Genomic_DNA"/>
</dbReference>
<dbReference type="GO" id="GO:0003677">
    <property type="term" value="F:DNA binding"/>
    <property type="evidence" value="ECO:0007669"/>
    <property type="project" value="UniProtKB-UniRule"/>
</dbReference>
<dbReference type="OrthoDB" id="9801717at2"/>
<keyword evidence="3" id="KW-0233">DNA recombination</keyword>
<feature type="domain" description="Core-binding (CB)" evidence="6">
    <location>
        <begin position="1"/>
        <end position="84"/>
    </location>
</feature>
<dbReference type="InterPro" id="IPR010998">
    <property type="entry name" value="Integrase_recombinase_N"/>
</dbReference>
<evidence type="ECO:0000259" key="6">
    <source>
        <dbReference type="PROSITE" id="PS51900"/>
    </source>
</evidence>
<dbReference type="STRING" id="35623.Aocu_01310"/>
<dbReference type="Gene3D" id="1.10.150.130">
    <property type="match status" value="1"/>
</dbReference>
<dbReference type="RefSeq" id="WP_045748790.1">
    <property type="nucleotide sequence ID" value="NZ_FUZK01000002.1"/>
</dbReference>
<organism evidence="7 8">
    <name type="scientific">Acholeplasma oculi</name>
    <dbReference type="NCBI Taxonomy" id="35623"/>
    <lineage>
        <taxon>Bacteria</taxon>
        <taxon>Bacillati</taxon>
        <taxon>Mycoplasmatota</taxon>
        <taxon>Mollicutes</taxon>
        <taxon>Acholeplasmatales</taxon>
        <taxon>Acholeplasmataceae</taxon>
        <taxon>Acholeplasma</taxon>
    </lineage>
</organism>
<dbReference type="Pfam" id="PF00589">
    <property type="entry name" value="Phage_integrase"/>
    <property type="match status" value="1"/>
</dbReference>
<dbReference type="InterPro" id="IPR050090">
    <property type="entry name" value="Tyrosine_recombinase_XerCD"/>
</dbReference>
<dbReference type="PROSITE" id="PS51900">
    <property type="entry name" value="CB"/>
    <property type="match status" value="1"/>
</dbReference>
<evidence type="ECO:0000256" key="1">
    <source>
        <dbReference type="ARBA" id="ARBA00008857"/>
    </source>
</evidence>
<comment type="similarity">
    <text evidence="1">Belongs to the 'phage' integrase family.</text>
</comment>
<feature type="domain" description="Tyr recombinase" evidence="5">
    <location>
        <begin position="101"/>
        <end position="280"/>
    </location>
</feature>
<dbReference type="InterPro" id="IPR002104">
    <property type="entry name" value="Integrase_catalytic"/>
</dbReference>
<sequence length="286" mass="34481">MTIIELTNKHLNKISLELSKGTYEHYKSHYQHFINYCKANDIIKAEDITEENLSRYIREMKNKCSNRTINMRIGNLQRCFKTFGIRFEYLESLPKLKQRLITYDFIDLPDIRRMRSYFYALPETEENLFQVATFLILMETGCRRSELLNIQKNNIDFKNNMIIFTTTKTDEDRMVPFKEKTATILWKLYNQKHDHKFLLHNPLKNRPINKDDLEYMMRKYKSIFGLNKLHAHMFRHSFATHFIEAGADRKTVQSMTGHRDAKSLDRYVHVRRDFVLKTYHDKFILD</sequence>
<name>A0A061AA06_9MOLU</name>
<dbReference type="InterPro" id="IPR044068">
    <property type="entry name" value="CB"/>
</dbReference>
<proteinExistence type="inferred from homology"/>
<dbReference type="Pfam" id="PF13102">
    <property type="entry name" value="Phage_int_SAM_5"/>
    <property type="match status" value="1"/>
</dbReference>
<dbReference type="InterPro" id="IPR025269">
    <property type="entry name" value="SAM-like_dom"/>
</dbReference>
<dbReference type="PATRIC" id="fig|35623.3.peg.131"/>
<evidence type="ECO:0000259" key="5">
    <source>
        <dbReference type="PROSITE" id="PS51898"/>
    </source>
</evidence>
<dbReference type="GO" id="GO:0006310">
    <property type="term" value="P:DNA recombination"/>
    <property type="evidence" value="ECO:0007669"/>
    <property type="project" value="UniProtKB-KW"/>
</dbReference>
<dbReference type="AlphaFoldDB" id="A0A061AA06"/>
<dbReference type="InterPro" id="IPR013762">
    <property type="entry name" value="Integrase-like_cat_sf"/>
</dbReference>
<dbReference type="InterPro" id="IPR011010">
    <property type="entry name" value="DNA_brk_join_enz"/>
</dbReference>
<dbReference type="CDD" id="cd00796">
    <property type="entry name" value="INT_Rci_Hp1_C"/>
    <property type="match status" value="1"/>
</dbReference>
<dbReference type="PANTHER" id="PTHR30349:SF41">
    <property type="entry name" value="INTEGRASE_RECOMBINASE PROTEIN MJ0367-RELATED"/>
    <property type="match status" value="1"/>
</dbReference>
<dbReference type="HOGENOM" id="CLU_027562_9_5_14"/>
<dbReference type="PROSITE" id="PS51898">
    <property type="entry name" value="TYR_RECOMBINASE"/>
    <property type="match status" value="1"/>
</dbReference>
<dbReference type="KEGG" id="aoc:Aocu_01310"/>
<evidence type="ECO:0000313" key="7">
    <source>
        <dbReference type="EMBL" id="CDR30204.1"/>
    </source>
</evidence>
<evidence type="ECO:0000256" key="3">
    <source>
        <dbReference type="ARBA" id="ARBA00023172"/>
    </source>
</evidence>
<reference evidence="8" key="1">
    <citation type="submission" date="2014-05" db="EMBL/GenBank/DDBJ databases">
        <authorList>
            <person name="Kube M."/>
        </authorList>
    </citation>
    <scope>NUCLEOTIDE SEQUENCE [LARGE SCALE GENOMIC DNA]</scope>
</reference>
<keyword evidence="2 4" id="KW-0238">DNA-binding</keyword>
<keyword evidence="8" id="KW-1185">Reference proteome</keyword>
<dbReference type="SUPFAM" id="SSF56349">
    <property type="entry name" value="DNA breaking-rejoining enzymes"/>
    <property type="match status" value="1"/>
</dbReference>